<comment type="caution">
    <text evidence="11">The sequence shown here is derived from an EMBL/GenBank/DDBJ whole genome shotgun (WGS) entry which is preliminary data.</text>
</comment>
<evidence type="ECO:0000259" key="10">
    <source>
        <dbReference type="PROSITE" id="PS51519"/>
    </source>
</evidence>
<keyword evidence="9" id="KW-0472">Membrane</keyword>
<keyword evidence="12" id="KW-1185">Reference proteome</keyword>
<dbReference type="PROSITE" id="PS50297">
    <property type="entry name" value="ANK_REP_REGION"/>
    <property type="match status" value="2"/>
</dbReference>
<keyword evidence="5" id="KW-0804">Transcription</keyword>
<feature type="region of interest" description="Disordered" evidence="8">
    <location>
        <begin position="517"/>
        <end position="580"/>
    </location>
</feature>
<evidence type="ECO:0000256" key="7">
    <source>
        <dbReference type="PROSITE-ProRule" id="PRU00023"/>
    </source>
</evidence>
<keyword evidence="1" id="KW-0677">Repeat</keyword>
<keyword evidence="9" id="KW-1133">Transmembrane helix</keyword>
<dbReference type="Gene3D" id="1.25.40.20">
    <property type="entry name" value="Ankyrin repeat-containing domain"/>
    <property type="match status" value="1"/>
</dbReference>
<gene>
    <name evidence="11" type="ORF">QBZ16_003632</name>
</gene>
<dbReference type="Proteomes" id="UP001255856">
    <property type="component" value="Unassembled WGS sequence"/>
</dbReference>
<evidence type="ECO:0000256" key="3">
    <source>
        <dbReference type="ARBA" id="ARBA00023043"/>
    </source>
</evidence>
<dbReference type="Gene3D" id="3.40.50.150">
    <property type="entry name" value="Vaccinia Virus protein VP39"/>
    <property type="match status" value="1"/>
</dbReference>
<dbReference type="PROSITE" id="PS51519">
    <property type="entry name" value="RWP_RK"/>
    <property type="match status" value="1"/>
</dbReference>
<dbReference type="InterPro" id="IPR036770">
    <property type="entry name" value="Ankyrin_rpt-contain_sf"/>
</dbReference>
<evidence type="ECO:0000256" key="8">
    <source>
        <dbReference type="SAM" id="MobiDB-lite"/>
    </source>
</evidence>
<dbReference type="Pfam" id="PF00023">
    <property type="entry name" value="Ank"/>
    <property type="match status" value="1"/>
</dbReference>
<dbReference type="Pfam" id="PF02042">
    <property type="entry name" value="RWP-RK"/>
    <property type="match status" value="1"/>
</dbReference>
<name>A0AAD9IMM8_PROWI</name>
<dbReference type="GO" id="GO:0003677">
    <property type="term" value="F:DNA binding"/>
    <property type="evidence" value="ECO:0007669"/>
    <property type="project" value="UniProtKB-KW"/>
</dbReference>
<feature type="compositionally biased region" description="Low complexity" evidence="8">
    <location>
        <begin position="560"/>
        <end position="570"/>
    </location>
</feature>
<feature type="transmembrane region" description="Helical" evidence="9">
    <location>
        <begin position="380"/>
        <end position="403"/>
    </location>
</feature>
<feature type="transmembrane region" description="Helical" evidence="9">
    <location>
        <begin position="348"/>
        <end position="368"/>
    </location>
</feature>
<dbReference type="InterPro" id="IPR050776">
    <property type="entry name" value="Ank_Repeat/CDKN_Inhibitor"/>
</dbReference>
<evidence type="ECO:0000313" key="12">
    <source>
        <dbReference type="Proteomes" id="UP001255856"/>
    </source>
</evidence>
<evidence type="ECO:0000313" key="11">
    <source>
        <dbReference type="EMBL" id="KAK2078792.1"/>
    </source>
</evidence>
<evidence type="ECO:0000256" key="4">
    <source>
        <dbReference type="ARBA" id="ARBA00023125"/>
    </source>
</evidence>
<feature type="region of interest" description="Disordered" evidence="8">
    <location>
        <begin position="615"/>
        <end position="640"/>
    </location>
</feature>
<dbReference type="InterPro" id="IPR029063">
    <property type="entry name" value="SAM-dependent_MTases_sf"/>
</dbReference>
<feature type="repeat" description="ANK" evidence="7">
    <location>
        <begin position="270"/>
        <end position="302"/>
    </location>
</feature>
<evidence type="ECO:0000256" key="5">
    <source>
        <dbReference type="ARBA" id="ARBA00023163"/>
    </source>
</evidence>
<organism evidence="11 12">
    <name type="scientific">Prototheca wickerhamii</name>
    <dbReference type="NCBI Taxonomy" id="3111"/>
    <lineage>
        <taxon>Eukaryota</taxon>
        <taxon>Viridiplantae</taxon>
        <taxon>Chlorophyta</taxon>
        <taxon>core chlorophytes</taxon>
        <taxon>Trebouxiophyceae</taxon>
        <taxon>Chlorellales</taxon>
        <taxon>Chlorellaceae</taxon>
        <taxon>Prototheca</taxon>
    </lineage>
</organism>
<dbReference type="EMBL" id="JASFZW010000004">
    <property type="protein sequence ID" value="KAK2078792.1"/>
    <property type="molecule type" value="Genomic_DNA"/>
</dbReference>
<dbReference type="InterPro" id="IPR002110">
    <property type="entry name" value="Ankyrin_rpt"/>
</dbReference>
<dbReference type="SMART" id="SM00248">
    <property type="entry name" value="ANK"/>
    <property type="match status" value="4"/>
</dbReference>
<proteinExistence type="predicted"/>
<keyword evidence="2" id="KW-0805">Transcription regulation</keyword>
<dbReference type="SUPFAM" id="SSF53335">
    <property type="entry name" value="S-adenosyl-L-methionine-dependent methyltransferases"/>
    <property type="match status" value="1"/>
</dbReference>
<dbReference type="AlphaFoldDB" id="A0AAD9IMM8"/>
<evidence type="ECO:0000256" key="1">
    <source>
        <dbReference type="ARBA" id="ARBA00022737"/>
    </source>
</evidence>
<keyword evidence="6" id="KW-0539">Nucleus</keyword>
<keyword evidence="3 7" id="KW-0040">ANK repeat</keyword>
<protein>
    <recommendedName>
        <fullName evidence="10">RWP-RK domain-containing protein</fullName>
    </recommendedName>
</protein>
<keyword evidence="9" id="KW-0812">Transmembrane</keyword>
<evidence type="ECO:0000256" key="9">
    <source>
        <dbReference type="SAM" id="Phobius"/>
    </source>
</evidence>
<evidence type="ECO:0000256" key="2">
    <source>
        <dbReference type="ARBA" id="ARBA00023015"/>
    </source>
</evidence>
<sequence>MRAGGPDLSGGRLLFGRLRAEPAGRDGRRLADSLRRAELFDAVMADPPYGVRAAAHGSDAALAPILAALISLAGLCLVPGGRMAVWLPAAAAPKVDRMVSDSPLRLERRLFETRSAGLGRCLAILRSDGAQSPRIDSAAGQRLFGLSERLRGRGSSGLADDARKRAQRYSAVRDLEAGLDIDVWRAAWLGDVAAVERFLAAGGDPDAADRNGCTPLQFAAGYRRASVAQTLLGHGAAPNAGGGAAAARNHAAVVEILLGSGADPALHDSKGQTPLALAAQFGHVEALEVLLARGAEPTAVDARGQTALDLAARWGKDGAWRLLAKAWPHPADHLSCVCAAARWGHVNVLQALADAVLMVPLFVAAWFSKADAAPALAATIFILASLTGGFAAVGVSTALILLASEPLAPVTGEEMLIPVALMISREITMSALREWAAAWSNEAHQAVKVNSLGNRIHLRRFSSDITLEELESCYNLPAQAACARLGVGLTILKRICRSYGVAAWPYRKRYRSEAGARGAGVAQGPSSGGLPAAAPRTPPSPHAPHAPRLDLLVSAVTGDSSRSSSGLHSSDGAPPAPVVIKRPTVTNLTLRLPQGKLAHQEPMLVTPQYAPHPPLLAHPGSDPTTPHQRAARAPELPSPRRPMAQLANEAAMLIQENNGVIDLPLLSRVAGDPDLVRLLLQVRLAEQPAPAPARGPRRLRAAPPALAPGWPAGGAHEPYAYPAPALGPARDAEKALCTQLLLAILRNGLA</sequence>
<dbReference type="SUPFAM" id="SSF48403">
    <property type="entry name" value="Ankyrin repeat"/>
    <property type="match status" value="1"/>
</dbReference>
<accession>A0AAD9IMM8</accession>
<reference evidence="11" key="1">
    <citation type="submission" date="2021-01" db="EMBL/GenBank/DDBJ databases">
        <authorList>
            <person name="Eckstrom K.M.E."/>
        </authorList>
    </citation>
    <scope>NUCLEOTIDE SEQUENCE</scope>
    <source>
        <strain evidence="11">UVCC 0001</strain>
    </source>
</reference>
<keyword evidence="4" id="KW-0238">DNA-binding</keyword>
<feature type="domain" description="RWP-RK" evidence="10">
    <location>
        <begin position="448"/>
        <end position="533"/>
    </location>
</feature>
<dbReference type="InterPro" id="IPR003035">
    <property type="entry name" value="RWP-RK_dom"/>
</dbReference>
<dbReference type="Pfam" id="PF12796">
    <property type="entry name" value="Ank_2"/>
    <property type="match status" value="1"/>
</dbReference>
<feature type="repeat" description="ANK" evidence="7">
    <location>
        <begin position="211"/>
        <end position="243"/>
    </location>
</feature>
<dbReference type="PROSITE" id="PS50088">
    <property type="entry name" value="ANK_REPEAT"/>
    <property type="match status" value="2"/>
</dbReference>
<evidence type="ECO:0000256" key="6">
    <source>
        <dbReference type="ARBA" id="ARBA00023242"/>
    </source>
</evidence>
<dbReference type="PANTHER" id="PTHR24201">
    <property type="entry name" value="ANK_REP_REGION DOMAIN-CONTAINING PROTEIN"/>
    <property type="match status" value="1"/>
</dbReference>